<keyword evidence="2" id="KW-0285">Flavoprotein</keyword>
<dbReference type="FunFam" id="3.50.50.60:FF:000115">
    <property type="entry name" value="Salicylate hydroxylase, putative"/>
    <property type="match status" value="1"/>
</dbReference>
<evidence type="ECO:0000313" key="8">
    <source>
        <dbReference type="EMBL" id="CCG22113.1"/>
    </source>
</evidence>
<keyword evidence="3" id="KW-0274">FAD</keyword>
<dbReference type="PANTHER" id="PTHR13789:SF147">
    <property type="entry name" value="PUTATIVE (AFU_ORTHOLOGUE AFUA_2G01950)-RELATED"/>
    <property type="match status" value="1"/>
</dbReference>
<evidence type="ECO:0000259" key="7">
    <source>
        <dbReference type="Pfam" id="PF01494"/>
    </source>
</evidence>
<sequence>MAVQTSSTTYGFQKAPIQLTFVVVGAGLGGVAASICLRLAGHRVILLEAAVELGEVGAGIQIPPPSTKILKAIGVLDAIDKVSIHPHDILIKRYKGELLSTQNLVPYVSEKYDGLYLHIHRADYHKVLVDRAEELGVEIHTNSRVVDIDFDNTTVTTSTGKQYTGDVIVGYDGVRSQTRALLTGDVSGAYDTGDLAYRALIKVEDMKKVPGLEKFYANPNINFWWGPTMHIVMYFLHEGEICNVVALCPDTLPEGILKQDASQEELLDLVKDWDQDLTTVFKLITSISKWRLQDSRELKTWVNSKTGNFIILGDASHSTLPYLASGASQAVEDAAVLAGLFSKIESRDQIPQILTMTENLRKWRSSQVVKGSHQCQDIYHLPDGELQEIRDSYLYDKIPELGCPNRFADPVFQDFLWGYNAFEEVERAWKEFRVGGNPSYTYPNLYKPKSSGGGSSGKEVPSSAPASLAAGNSPAAPLSASG</sequence>
<dbReference type="Gene3D" id="3.50.50.60">
    <property type="entry name" value="FAD/NAD(P)-binding domain"/>
    <property type="match status" value="1"/>
</dbReference>
<organism evidence="8 9">
    <name type="scientific">Candida orthopsilosis (strain 90-125)</name>
    <name type="common">Yeast</name>
    <dbReference type="NCBI Taxonomy" id="1136231"/>
    <lineage>
        <taxon>Eukaryota</taxon>
        <taxon>Fungi</taxon>
        <taxon>Dikarya</taxon>
        <taxon>Ascomycota</taxon>
        <taxon>Saccharomycotina</taxon>
        <taxon>Pichiomycetes</taxon>
        <taxon>Debaryomycetaceae</taxon>
        <taxon>Candida/Lodderomyces clade</taxon>
        <taxon>Candida</taxon>
    </lineage>
</organism>
<reference evidence="8 9" key="1">
    <citation type="journal article" date="2012" name="PLoS ONE">
        <title>Sequence and analysis of the genome of the pathogenic yeast Candida orthopsilosis.</title>
        <authorList>
            <person name="Riccombeni A."/>
            <person name="Vidanes G."/>
            <person name="Proux-Wera E."/>
            <person name="Wolfe K.H."/>
            <person name="Butler G."/>
        </authorList>
    </citation>
    <scope>NUCLEOTIDE SEQUENCE [LARGE SCALE GENOMIC DNA]</scope>
    <source>
        <strain evidence="8 9">Co 90-125</strain>
    </source>
</reference>
<dbReference type="InterPro" id="IPR050493">
    <property type="entry name" value="FAD-dep_Monooxygenase_BioMet"/>
</dbReference>
<dbReference type="RefSeq" id="XP_003867550.1">
    <property type="nucleotide sequence ID" value="XM_003867502.1"/>
</dbReference>
<dbReference type="PANTHER" id="PTHR13789">
    <property type="entry name" value="MONOOXYGENASE"/>
    <property type="match status" value="1"/>
</dbReference>
<dbReference type="EMBL" id="HE681720">
    <property type="protein sequence ID" value="CCG22113.1"/>
    <property type="molecule type" value="Genomic_DNA"/>
</dbReference>
<dbReference type="HOGENOM" id="CLU_009665_19_3_1"/>
<evidence type="ECO:0000256" key="2">
    <source>
        <dbReference type="ARBA" id="ARBA00022630"/>
    </source>
</evidence>
<dbReference type="Pfam" id="PF01494">
    <property type="entry name" value="FAD_binding_3"/>
    <property type="match status" value="1"/>
</dbReference>
<feature type="region of interest" description="Disordered" evidence="6">
    <location>
        <begin position="443"/>
        <end position="482"/>
    </location>
</feature>
<evidence type="ECO:0000256" key="4">
    <source>
        <dbReference type="ARBA" id="ARBA00023002"/>
    </source>
</evidence>
<accession>H8X173</accession>
<evidence type="ECO:0000256" key="6">
    <source>
        <dbReference type="SAM" id="MobiDB-lite"/>
    </source>
</evidence>
<dbReference type="SUPFAM" id="SSF51905">
    <property type="entry name" value="FAD/NAD(P)-binding domain"/>
    <property type="match status" value="1"/>
</dbReference>
<protein>
    <recommendedName>
        <fullName evidence="7">FAD-binding domain-containing protein</fullName>
    </recommendedName>
</protein>
<dbReference type="OrthoDB" id="16820at2759"/>
<comment type="similarity">
    <text evidence="1">Belongs to the paxM FAD-dependent monooxygenase family.</text>
</comment>
<dbReference type="GO" id="GO:0071949">
    <property type="term" value="F:FAD binding"/>
    <property type="evidence" value="ECO:0007669"/>
    <property type="project" value="InterPro"/>
</dbReference>
<dbReference type="AlphaFoldDB" id="H8X173"/>
<dbReference type="SUPFAM" id="SSF54373">
    <property type="entry name" value="FAD-linked reductases, C-terminal domain"/>
    <property type="match status" value="1"/>
</dbReference>
<evidence type="ECO:0000313" key="9">
    <source>
        <dbReference type="Proteomes" id="UP000005018"/>
    </source>
</evidence>
<dbReference type="InterPro" id="IPR036188">
    <property type="entry name" value="FAD/NAD-bd_sf"/>
</dbReference>
<keyword evidence="9" id="KW-1185">Reference proteome</keyword>
<evidence type="ECO:0000256" key="5">
    <source>
        <dbReference type="ARBA" id="ARBA00023033"/>
    </source>
</evidence>
<dbReference type="PRINTS" id="PR00420">
    <property type="entry name" value="RNGMNOXGNASE"/>
</dbReference>
<evidence type="ECO:0000256" key="3">
    <source>
        <dbReference type="ARBA" id="ARBA00022827"/>
    </source>
</evidence>
<dbReference type="KEGG" id="cot:CORT_0B04060"/>
<keyword evidence="5" id="KW-0503">Monooxygenase</keyword>
<dbReference type="GeneID" id="14538710"/>
<proteinExistence type="inferred from homology"/>
<dbReference type="InterPro" id="IPR002938">
    <property type="entry name" value="FAD-bd"/>
</dbReference>
<dbReference type="Proteomes" id="UP000005018">
    <property type="component" value="Chromosome 2"/>
</dbReference>
<evidence type="ECO:0000256" key="1">
    <source>
        <dbReference type="ARBA" id="ARBA00007992"/>
    </source>
</evidence>
<dbReference type="GO" id="GO:0004497">
    <property type="term" value="F:monooxygenase activity"/>
    <property type="evidence" value="ECO:0007669"/>
    <property type="project" value="UniProtKB-KW"/>
</dbReference>
<name>H8X173_CANO9</name>
<keyword evidence="4" id="KW-0560">Oxidoreductase</keyword>
<feature type="domain" description="FAD-binding" evidence="7">
    <location>
        <begin position="22"/>
        <end position="370"/>
    </location>
</feature>
<gene>
    <name evidence="8" type="ORF">CORT_0B04060</name>
</gene>
<dbReference type="eggNOG" id="KOG2614">
    <property type="taxonomic scope" value="Eukaryota"/>
</dbReference>